<dbReference type="InterPro" id="IPR022791">
    <property type="entry name" value="L-PG_synthase/AglD"/>
</dbReference>
<keyword evidence="3 6" id="KW-0812">Transmembrane</keyword>
<keyword evidence="5 6" id="KW-0472">Membrane</keyword>
<dbReference type="NCBIfam" id="TIGR03476">
    <property type="entry name" value="HpnL"/>
    <property type="match status" value="1"/>
</dbReference>
<gene>
    <name evidence="7" type="ORF">BN2476_110193</name>
</gene>
<dbReference type="Pfam" id="PF03706">
    <property type="entry name" value="LPG_synthase_TM"/>
    <property type="match status" value="1"/>
</dbReference>
<dbReference type="AlphaFoldDB" id="A0A1N7RQ41"/>
<dbReference type="EMBL" id="CYGY02000011">
    <property type="protein sequence ID" value="SIT37245.1"/>
    <property type="molecule type" value="Genomic_DNA"/>
</dbReference>
<keyword evidence="2" id="KW-1003">Cell membrane</keyword>
<feature type="transmembrane region" description="Helical" evidence="6">
    <location>
        <begin position="247"/>
        <end position="271"/>
    </location>
</feature>
<evidence type="ECO:0000313" key="7">
    <source>
        <dbReference type="EMBL" id="SIT37245.1"/>
    </source>
</evidence>
<feature type="transmembrane region" description="Helical" evidence="6">
    <location>
        <begin position="278"/>
        <end position="298"/>
    </location>
</feature>
<feature type="transmembrane region" description="Helical" evidence="6">
    <location>
        <begin position="113"/>
        <end position="140"/>
    </location>
</feature>
<dbReference type="OrthoDB" id="9124933at2"/>
<dbReference type="Proteomes" id="UP000195569">
    <property type="component" value="Unassembled WGS sequence"/>
</dbReference>
<proteinExistence type="predicted"/>
<protein>
    <submittedName>
        <fullName evidence="7">Uncharacterized protein</fullName>
    </submittedName>
</protein>
<keyword evidence="4 6" id="KW-1133">Transmembrane helix</keyword>
<evidence type="ECO:0000256" key="5">
    <source>
        <dbReference type="ARBA" id="ARBA00023136"/>
    </source>
</evidence>
<feature type="transmembrane region" description="Helical" evidence="6">
    <location>
        <begin position="219"/>
        <end position="241"/>
    </location>
</feature>
<evidence type="ECO:0000256" key="6">
    <source>
        <dbReference type="SAM" id="Phobius"/>
    </source>
</evidence>
<evidence type="ECO:0000256" key="1">
    <source>
        <dbReference type="ARBA" id="ARBA00004651"/>
    </source>
</evidence>
<feature type="transmembrane region" description="Helical" evidence="6">
    <location>
        <begin position="36"/>
        <end position="53"/>
    </location>
</feature>
<evidence type="ECO:0000256" key="2">
    <source>
        <dbReference type="ARBA" id="ARBA00022475"/>
    </source>
</evidence>
<organism evidence="7 8">
    <name type="scientific">Paraburkholderia piptadeniae</name>
    <dbReference type="NCBI Taxonomy" id="1701573"/>
    <lineage>
        <taxon>Bacteria</taxon>
        <taxon>Pseudomonadati</taxon>
        <taxon>Pseudomonadota</taxon>
        <taxon>Betaproteobacteria</taxon>
        <taxon>Burkholderiales</taxon>
        <taxon>Burkholderiaceae</taxon>
        <taxon>Paraburkholderia</taxon>
    </lineage>
</organism>
<comment type="subcellular location">
    <subcellularLocation>
        <location evidence="1">Cell membrane</location>
        <topology evidence="1">Multi-pass membrane protein</topology>
    </subcellularLocation>
</comment>
<dbReference type="RefSeq" id="WP_087733101.1">
    <property type="nucleotide sequence ID" value="NZ_CYGY02000011.1"/>
</dbReference>
<evidence type="ECO:0000313" key="8">
    <source>
        <dbReference type="Proteomes" id="UP000195569"/>
    </source>
</evidence>
<name>A0A1N7RQ41_9BURK</name>
<reference evidence="7" key="1">
    <citation type="submission" date="2016-12" db="EMBL/GenBank/DDBJ databases">
        <authorList>
            <person name="Moulin L."/>
        </authorList>
    </citation>
    <scope>NUCLEOTIDE SEQUENCE [LARGE SCALE GENOMIC DNA]</scope>
    <source>
        <strain evidence="7">STM 7183</strain>
    </source>
</reference>
<dbReference type="GO" id="GO:0005886">
    <property type="term" value="C:plasma membrane"/>
    <property type="evidence" value="ECO:0007669"/>
    <property type="project" value="UniProtKB-SubCell"/>
</dbReference>
<feature type="transmembrane region" description="Helical" evidence="6">
    <location>
        <begin position="152"/>
        <end position="170"/>
    </location>
</feature>
<accession>A0A1N7RQ41</accession>
<comment type="caution">
    <text evidence="7">The sequence shown here is derived from an EMBL/GenBank/DDBJ whole genome shotgun (WGS) entry which is preliminary data.</text>
</comment>
<sequence length="322" mass="34772">MIRHVSRFAALAGLVIALFVVWRSHPTEVLGLLRDAGAGLLVAGLAHVLPMLANARDWQTLIRGANRPSLLSMLKLVWIRESVNCMLPVARVGGELVSFQLLRRWGVRASTAAASLVVDMQLTIISQFVFTMAGIGFLAARGDSATGHVVGGLAWSTALLVPVPILFALVQHTNPFALVSRGLDRLASGKLTALVGHSVKTDQSIKVIWRRRAVVLRYLFFWQPLQCLATALEIWLALHFLGANVSFLAALVIEVLIQAVSSAAFVVPGALGIQEGAFVLIGGWLGIEPATSLALAGARRIRDLLIFIPGLFAWQFSLRNAR</sequence>
<dbReference type="PANTHER" id="PTHR39087">
    <property type="entry name" value="UPF0104 MEMBRANE PROTEIN MJ1595"/>
    <property type="match status" value="1"/>
</dbReference>
<evidence type="ECO:0000256" key="4">
    <source>
        <dbReference type="ARBA" id="ARBA00022989"/>
    </source>
</evidence>
<evidence type="ECO:0000256" key="3">
    <source>
        <dbReference type="ARBA" id="ARBA00022692"/>
    </source>
</evidence>
<keyword evidence="8" id="KW-1185">Reference proteome</keyword>
<dbReference type="PANTHER" id="PTHR39087:SF2">
    <property type="entry name" value="UPF0104 MEMBRANE PROTEIN MJ1595"/>
    <property type="match status" value="1"/>
</dbReference>